<dbReference type="GO" id="GO:0042941">
    <property type="term" value="P:D-alanine transmembrane transport"/>
    <property type="evidence" value="ECO:0007669"/>
    <property type="project" value="TreeGrafter"/>
</dbReference>
<gene>
    <name evidence="5" type="ORF">PHY01_05440</name>
</gene>
<evidence type="ECO:0000256" key="2">
    <source>
        <dbReference type="ARBA" id="ARBA00022741"/>
    </source>
</evidence>
<dbReference type="PANTHER" id="PTHR45772">
    <property type="entry name" value="CONSERVED COMPONENT OF ABC TRANSPORTER FOR NATURAL AMINO ACIDS-RELATED"/>
    <property type="match status" value="1"/>
</dbReference>
<comment type="caution">
    <text evidence="5">The sequence shown here is derived from an EMBL/GenBank/DDBJ whole genome shotgun (WGS) entry which is preliminary data.</text>
</comment>
<keyword evidence="1" id="KW-0813">Transport</keyword>
<dbReference type="InterPro" id="IPR027417">
    <property type="entry name" value="P-loop_NTPase"/>
</dbReference>
<dbReference type="PANTHER" id="PTHR45772:SF7">
    <property type="entry name" value="AMINO ACID ABC TRANSPORTER ATP-BINDING PROTEIN"/>
    <property type="match status" value="1"/>
</dbReference>
<organism evidence="5 6">
    <name type="scientific">Pseudonocardia hydrocarbonoxydans</name>
    <dbReference type="NCBI Taxonomy" id="76726"/>
    <lineage>
        <taxon>Bacteria</taxon>
        <taxon>Bacillati</taxon>
        <taxon>Actinomycetota</taxon>
        <taxon>Actinomycetes</taxon>
        <taxon>Pseudonocardiales</taxon>
        <taxon>Pseudonocardiaceae</taxon>
        <taxon>Pseudonocardia</taxon>
    </lineage>
</organism>
<dbReference type="Pfam" id="PF00005">
    <property type="entry name" value="ABC_tran"/>
    <property type="match status" value="1"/>
</dbReference>
<protein>
    <submittedName>
        <fullName evidence="5">ABC transporter ATP-binding protein</fullName>
    </submittedName>
</protein>
<evidence type="ECO:0000259" key="4">
    <source>
        <dbReference type="PROSITE" id="PS50893"/>
    </source>
</evidence>
<dbReference type="GO" id="GO:0005304">
    <property type="term" value="F:L-valine transmembrane transporter activity"/>
    <property type="evidence" value="ECO:0007669"/>
    <property type="project" value="TreeGrafter"/>
</dbReference>
<dbReference type="SUPFAM" id="SSF52540">
    <property type="entry name" value="P-loop containing nucleoside triphosphate hydrolases"/>
    <property type="match status" value="1"/>
</dbReference>
<sequence length="268" mass="29056">MTDAILNATGVTMRFGGLTALNDVSFSLTEGEVIGLIGPNGAGKTTLFNCLTGLYSPTAGEVALRGKQLPEDPAKVTELGVARTFQNIRLFPSMTAEENVLVGRHCRMKQSPFSSLLHGPGFRRSEAEALTRSAELLEFVGLTRFSDELARNLPYGDQRRLEIARALATDPSVLLLDEPTAGMNAQETEATRRLILSIRELGVSVVVIEHDTKFIFTLCDRVLVLVQGELLVEGTPDEVRGDPRVVEAYLGAPPEEVEAQIHAGEQTP</sequence>
<evidence type="ECO:0000256" key="1">
    <source>
        <dbReference type="ARBA" id="ARBA00022448"/>
    </source>
</evidence>
<evidence type="ECO:0000313" key="6">
    <source>
        <dbReference type="Proteomes" id="UP000320338"/>
    </source>
</evidence>
<dbReference type="CDD" id="cd03219">
    <property type="entry name" value="ABC_Mj1267_LivG_branched"/>
    <property type="match status" value="1"/>
</dbReference>
<dbReference type="GO" id="GO:0005886">
    <property type="term" value="C:plasma membrane"/>
    <property type="evidence" value="ECO:0007669"/>
    <property type="project" value="TreeGrafter"/>
</dbReference>
<dbReference type="GO" id="GO:0015808">
    <property type="term" value="P:L-alanine transport"/>
    <property type="evidence" value="ECO:0007669"/>
    <property type="project" value="TreeGrafter"/>
</dbReference>
<keyword evidence="3 5" id="KW-0067">ATP-binding</keyword>
<dbReference type="InterPro" id="IPR032823">
    <property type="entry name" value="BCA_ABC_TP_C"/>
</dbReference>
<dbReference type="InterPro" id="IPR051120">
    <property type="entry name" value="ABC_AA/LPS_Transport"/>
</dbReference>
<dbReference type="InterPro" id="IPR003439">
    <property type="entry name" value="ABC_transporter-like_ATP-bd"/>
</dbReference>
<reference evidence="5 6" key="1">
    <citation type="submission" date="2019-06" db="EMBL/GenBank/DDBJ databases">
        <title>Whole genome shotgun sequence of Pseudonocardia hydrocarbonoxydans NBRC 14498.</title>
        <authorList>
            <person name="Hosoyama A."/>
            <person name="Uohara A."/>
            <person name="Ohji S."/>
            <person name="Ichikawa N."/>
        </authorList>
    </citation>
    <scope>NUCLEOTIDE SEQUENCE [LARGE SCALE GENOMIC DNA]</scope>
    <source>
        <strain evidence="5 6">NBRC 14498</strain>
    </source>
</reference>
<dbReference type="PROSITE" id="PS50893">
    <property type="entry name" value="ABC_TRANSPORTER_2"/>
    <property type="match status" value="1"/>
</dbReference>
<evidence type="ECO:0000256" key="3">
    <source>
        <dbReference type="ARBA" id="ARBA00022840"/>
    </source>
</evidence>
<evidence type="ECO:0000313" key="5">
    <source>
        <dbReference type="EMBL" id="GEC18261.1"/>
    </source>
</evidence>
<dbReference type="AlphaFoldDB" id="A0A4Y3WJ32"/>
<feature type="domain" description="ABC transporter" evidence="4">
    <location>
        <begin position="6"/>
        <end position="252"/>
    </location>
</feature>
<dbReference type="GO" id="GO:0005524">
    <property type="term" value="F:ATP binding"/>
    <property type="evidence" value="ECO:0007669"/>
    <property type="project" value="UniProtKB-KW"/>
</dbReference>
<keyword evidence="6" id="KW-1185">Reference proteome</keyword>
<accession>A0A4Y3WJ32</accession>
<proteinExistence type="predicted"/>
<dbReference type="Pfam" id="PF12399">
    <property type="entry name" value="BCA_ABC_TP_C"/>
    <property type="match status" value="1"/>
</dbReference>
<name>A0A4Y3WJ32_9PSEU</name>
<keyword evidence="2" id="KW-0547">Nucleotide-binding</keyword>
<dbReference type="FunFam" id="3.40.50.300:FF:000421">
    <property type="entry name" value="Branched-chain amino acid ABC transporter ATP-binding protein"/>
    <property type="match status" value="1"/>
</dbReference>
<dbReference type="RefSeq" id="WP_246085653.1">
    <property type="nucleotide sequence ID" value="NZ_BAAARZ010000025.1"/>
</dbReference>
<dbReference type="Gene3D" id="3.40.50.300">
    <property type="entry name" value="P-loop containing nucleotide triphosphate hydrolases"/>
    <property type="match status" value="1"/>
</dbReference>
<dbReference type="GO" id="GO:1903806">
    <property type="term" value="P:L-isoleucine import across plasma membrane"/>
    <property type="evidence" value="ECO:0007669"/>
    <property type="project" value="TreeGrafter"/>
</dbReference>
<dbReference type="SMART" id="SM00382">
    <property type="entry name" value="AAA"/>
    <property type="match status" value="1"/>
</dbReference>
<dbReference type="InterPro" id="IPR003593">
    <property type="entry name" value="AAA+_ATPase"/>
</dbReference>
<dbReference type="GO" id="GO:0015192">
    <property type="term" value="F:L-phenylalanine transmembrane transporter activity"/>
    <property type="evidence" value="ECO:0007669"/>
    <property type="project" value="TreeGrafter"/>
</dbReference>
<dbReference type="GO" id="GO:0015188">
    <property type="term" value="F:L-isoleucine transmembrane transporter activity"/>
    <property type="evidence" value="ECO:0007669"/>
    <property type="project" value="TreeGrafter"/>
</dbReference>
<dbReference type="GO" id="GO:0016887">
    <property type="term" value="F:ATP hydrolysis activity"/>
    <property type="evidence" value="ECO:0007669"/>
    <property type="project" value="InterPro"/>
</dbReference>
<dbReference type="Proteomes" id="UP000320338">
    <property type="component" value="Unassembled WGS sequence"/>
</dbReference>
<dbReference type="GO" id="GO:1903805">
    <property type="term" value="P:L-valine import across plasma membrane"/>
    <property type="evidence" value="ECO:0007669"/>
    <property type="project" value="TreeGrafter"/>
</dbReference>
<dbReference type="EMBL" id="BJNG01000005">
    <property type="protein sequence ID" value="GEC18261.1"/>
    <property type="molecule type" value="Genomic_DNA"/>
</dbReference>